<dbReference type="InterPro" id="IPR050122">
    <property type="entry name" value="RTK"/>
</dbReference>
<feature type="region of interest" description="Disordered" evidence="4">
    <location>
        <begin position="1"/>
        <end position="88"/>
    </location>
</feature>
<evidence type="ECO:0000256" key="4">
    <source>
        <dbReference type="SAM" id="MobiDB-lite"/>
    </source>
</evidence>
<feature type="compositionally biased region" description="Polar residues" evidence="4">
    <location>
        <begin position="343"/>
        <end position="354"/>
    </location>
</feature>
<protein>
    <submittedName>
        <fullName evidence="6">Protein kinase domain containing protein</fullName>
    </submittedName>
</protein>
<keyword evidence="6" id="KW-0808">Transferase</keyword>
<dbReference type="InterPro" id="IPR017441">
    <property type="entry name" value="Protein_kinase_ATP_BS"/>
</dbReference>
<organism evidence="6 7">
    <name type="scientific">Acanthamoeba castellanii (strain ATCC 30010 / Neff)</name>
    <dbReference type="NCBI Taxonomy" id="1257118"/>
    <lineage>
        <taxon>Eukaryota</taxon>
        <taxon>Amoebozoa</taxon>
        <taxon>Discosea</taxon>
        <taxon>Longamoebia</taxon>
        <taxon>Centramoebida</taxon>
        <taxon>Acanthamoebidae</taxon>
        <taxon>Acanthamoeba</taxon>
    </lineage>
</organism>
<dbReference type="EMBL" id="KB007939">
    <property type="protein sequence ID" value="ELR18910.1"/>
    <property type="molecule type" value="Genomic_DNA"/>
</dbReference>
<accession>L8H0X8</accession>
<feature type="region of interest" description="Disordered" evidence="4">
    <location>
        <begin position="102"/>
        <end position="388"/>
    </location>
</feature>
<feature type="compositionally biased region" description="Low complexity" evidence="4">
    <location>
        <begin position="141"/>
        <end position="161"/>
    </location>
</feature>
<dbReference type="GeneID" id="14919881"/>
<dbReference type="InterPro" id="IPR001245">
    <property type="entry name" value="Ser-Thr/Tyr_kinase_cat_dom"/>
</dbReference>
<keyword evidence="6" id="KW-0418">Kinase</keyword>
<dbReference type="InterPro" id="IPR020635">
    <property type="entry name" value="Tyr_kinase_cat_dom"/>
</dbReference>
<feature type="compositionally biased region" description="Low complexity" evidence="4">
    <location>
        <begin position="187"/>
        <end position="218"/>
    </location>
</feature>
<dbReference type="GO" id="GO:0005886">
    <property type="term" value="C:plasma membrane"/>
    <property type="evidence" value="ECO:0007669"/>
    <property type="project" value="TreeGrafter"/>
</dbReference>
<feature type="compositionally biased region" description="Low complexity" evidence="4">
    <location>
        <begin position="52"/>
        <end position="88"/>
    </location>
</feature>
<keyword evidence="3" id="KW-0067">ATP-binding</keyword>
<evidence type="ECO:0000313" key="6">
    <source>
        <dbReference type="EMBL" id="ELR18910.1"/>
    </source>
</evidence>
<dbReference type="Pfam" id="PF07714">
    <property type="entry name" value="PK_Tyr_Ser-Thr"/>
    <property type="match status" value="1"/>
</dbReference>
<dbReference type="PANTHER" id="PTHR24416">
    <property type="entry name" value="TYROSINE-PROTEIN KINASE RECEPTOR"/>
    <property type="match status" value="1"/>
</dbReference>
<evidence type="ECO:0000256" key="2">
    <source>
        <dbReference type="ARBA" id="ARBA00051243"/>
    </source>
</evidence>
<dbReference type="KEGG" id="acan:ACA1_232460"/>
<dbReference type="OMA" id="ICKCELP"/>
<dbReference type="GO" id="GO:0043235">
    <property type="term" value="C:receptor complex"/>
    <property type="evidence" value="ECO:0007669"/>
    <property type="project" value="TreeGrafter"/>
</dbReference>
<evidence type="ECO:0000256" key="1">
    <source>
        <dbReference type="ARBA" id="ARBA00004167"/>
    </source>
</evidence>
<dbReference type="AlphaFoldDB" id="L8H0X8"/>
<dbReference type="Proteomes" id="UP000011083">
    <property type="component" value="Unassembled WGS sequence"/>
</dbReference>
<feature type="domain" description="Protein kinase" evidence="5">
    <location>
        <begin position="537"/>
        <end position="805"/>
    </location>
</feature>
<keyword evidence="7" id="KW-1185">Reference proteome</keyword>
<gene>
    <name evidence="6" type="ORF">ACA1_232460</name>
</gene>
<dbReference type="RefSeq" id="XP_004340974.1">
    <property type="nucleotide sequence ID" value="XM_004340926.1"/>
</dbReference>
<dbReference type="GO" id="GO:0005524">
    <property type="term" value="F:ATP binding"/>
    <property type="evidence" value="ECO:0007669"/>
    <property type="project" value="UniProtKB-UniRule"/>
</dbReference>
<sequence length="847" mass="92779">MPHFTPQQPQPQPSNPPVQQPAPPPAGGKPLFQPSGMIRSRKPVTVSAPMESVLSPPSSANSAAASPSSPVPPLAASASASMPLVPSLSSDYEDYSLASAPPAYYQAYGPPAQNYGQQAPSHEYQVAPDIYRVTAPPPYQPQQQQPQQQQPTQQQQQPTPYHNMPILPQHRLYPSFSAPGLLNEHTQQQQQQHFPSSPQVPPQQQQQQQQQHYHPAPQLSQSQPQISHHYQPAPQLQPQPQQQAAAADETKPGSAAAAATGMKVLPPLPDRRRNTVNLSPRQQRLKEQQQKLQQPQRVSSDPSPQHQMSELEEKLRDRENKAKRRESVNVVVVPRRQLAGLSLNVSAPPTSTDQPLRAAAAAAAGPEEKRRGSGPPAPYQASSVAPTTTTAAATVEDLYVAPPSFVLQPESRRPLSTGGGASQKEPETQEDYNYYDLRSVHDSDSEEEDSDDDDGKGEASGGGGDAEANYVANIELKVASADSPLPSGYALPASGEWPAKVKAKPEGDKAVESPKVKGPMRQSAKRGNRWEIEFEELEVDKRIGQGAYGSANDMCGIVDYVGKWRNTVVAIKTIRENMASFHEAKFKEFRGEAEMMMDMRPHTNVVQLFGVCMRPYMAIVVEFLEGGSLQELLQSKADIDLHMALKIALHAAAGVAHLHAEGICHRDLAARNLLLTSRNKDYLVVKVADFGLSRFTEDAEDNFTSCKVGPLKWMPPESLQEQKYSSKSDAWAMGVVLWEIFSRQEPFPGVSPVQVAIGVSSRGMCLRPPSSCPPEIARLMYDCWAYDPKERPDFRTIARTIEQVLDSNPENYNIVPNTGEPISCTHPKREGPTKPAPPPRRPTTTGQ</sequence>
<dbReference type="Gene3D" id="1.10.510.10">
    <property type="entry name" value="Transferase(Phosphotransferase) domain 1"/>
    <property type="match status" value="1"/>
</dbReference>
<feature type="compositionally biased region" description="Acidic residues" evidence="4">
    <location>
        <begin position="444"/>
        <end position="455"/>
    </location>
</feature>
<feature type="binding site" evidence="3">
    <location>
        <position position="572"/>
    </location>
    <ligand>
        <name>ATP</name>
        <dbReference type="ChEBI" id="CHEBI:30616"/>
    </ligand>
</feature>
<evidence type="ECO:0000313" key="7">
    <source>
        <dbReference type="Proteomes" id="UP000011083"/>
    </source>
</evidence>
<evidence type="ECO:0000256" key="3">
    <source>
        <dbReference type="PROSITE-ProRule" id="PRU10141"/>
    </source>
</evidence>
<feature type="region of interest" description="Disordered" evidence="4">
    <location>
        <begin position="404"/>
        <end position="466"/>
    </location>
</feature>
<proteinExistence type="predicted"/>
<dbReference type="OrthoDB" id="3256376at2759"/>
<feature type="region of interest" description="Disordered" evidence="4">
    <location>
        <begin position="500"/>
        <end position="524"/>
    </location>
</feature>
<comment type="catalytic activity">
    <reaction evidence="2">
        <text>L-tyrosyl-[protein] + ATP = O-phospho-L-tyrosyl-[protein] + ADP + H(+)</text>
        <dbReference type="Rhea" id="RHEA:10596"/>
        <dbReference type="Rhea" id="RHEA-COMP:10136"/>
        <dbReference type="Rhea" id="RHEA-COMP:20101"/>
        <dbReference type="ChEBI" id="CHEBI:15378"/>
        <dbReference type="ChEBI" id="CHEBI:30616"/>
        <dbReference type="ChEBI" id="CHEBI:46858"/>
        <dbReference type="ChEBI" id="CHEBI:61978"/>
        <dbReference type="ChEBI" id="CHEBI:456216"/>
        <dbReference type="EC" id="2.7.10.1"/>
    </reaction>
</comment>
<feature type="compositionally biased region" description="Pro residues" evidence="4">
    <location>
        <begin position="8"/>
        <end position="27"/>
    </location>
</feature>
<dbReference type="SUPFAM" id="SSF56112">
    <property type="entry name" value="Protein kinase-like (PK-like)"/>
    <property type="match status" value="1"/>
</dbReference>
<feature type="compositionally biased region" description="Low complexity" evidence="4">
    <location>
        <begin position="231"/>
        <end position="247"/>
    </location>
</feature>
<dbReference type="CDD" id="cd13999">
    <property type="entry name" value="STKc_MAP3K-like"/>
    <property type="match status" value="1"/>
</dbReference>
<feature type="region of interest" description="Disordered" evidence="4">
    <location>
        <begin position="810"/>
        <end position="847"/>
    </location>
</feature>
<comment type="subcellular location">
    <subcellularLocation>
        <location evidence="1">Membrane</location>
        <topology evidence="1">Single-pass membrane protein</topology>
    </subcellularLocation>
</comment>
<dbReference type="PROSITE" id="PS00107">
    <property type="entry name" value="PROTEIN_KINASE_ATP"/>
    <property type="match status" value="1"/>
</dbReference>
<dbReference type="SMART" id="SM00219">
    <property type="entry name" value="TyrKc"/>
    <property type="match status" value="1"/>
</dbReference>
<dbReference type="VEuPathDB" id="AmoebaDB:ACA1_232460"/>
<dbReference type="GO" id="GO:0007169">
    <property type="term" value="P:cell surface receptor protein tyrosine kinase signaling pathway"/>
    <property type="evidence" value="ECO:0007669"/>
    <property type="project" value="TreeGrafter"/>
</dbReference>
<dbReference type="InterPro" id="IPR008266">
    <property type="entry name" value="Tyr_kinase_AS"/>
</dbReference>
<feature type="compositionally biased region" description="Basic and acidic residues" evidence="4">
    <location>
        <begin position="503"/>
        <end position="515"/>
    </location>
</feature>
<dbReference type="PROSITE" id="PS00109">
    <property type="entry name" value="PROTEIN_KINASE_TYR"/>
    <property type="match status" value="1"/>
</dbReference>
<name>L8H0X8_ACACF</name>
<reference evidence="6 7" key="1">
    <citation type="journal article" date="2013" name="Genome Biol.">
        <title>Genome of Acanthamoeba castellanii highlights extensive lateral gene transfer and early evolution of tyrosine kinase signaling.</title>
        <authorList>
            <person name="Clarke M."/>
            <person name="Lohan A.J."/>
            <person name="Liu B."/>
            <person name="Lagkouvardos I."/>
            <person name="Roy S."/>
            <person name="Zafar N."/>
            <person name="Bertelli C."/>
            <person name="Schilde C."/>
            <person name="Kianianmomeni A."/>
            <person name="Burglin T.R."/>
            <person name="Frech C."/>
            <person name="Turcotte B."/>
            <person name="Kopec K.O."/>
            <person name="Synnott J.M."/>
            <person name="Choo C."/>
            <person name="Paponov I."/>
            <person name="Finkler A."/>
            <person name="Soon Heng Tan C."/>
            <person name="Hutchins A.P."/>
            <person name="Weinmeier T."/>
            <person name="Rattei T."/>
            <person name="Chu J.S."/>
            <person name="Gimenez G."/>
            <person name="Irimia M."/>
            <person name="Rigden D.J."/>
            <person name="Fitzpatrick D.A."/>
            <person name="Lorenzo-Morales J."/>
            <person name="Bateman A."/>
            <person name="Chiu C.H."/>
            <person name="Tang P."/>
            <person name="Hegemann P."/>
            <person name="Fromm H."/>
            <person name="Raoult D."/>
            <person name="Greub G."/>
            <person name="Miranda-Saavedra D."/>
            <person name="Chen N."/>
            <person name="Nash P."/>
            <person name="Ginger M.L."/>
            <person name="Horn M."/>
            <person name="Schaap P."/>
            <person name="Caler L."/>
            <person name="Loftus B."/>
        </authorList>
    </citation>
    <scope>NUCLEOTIDE SEQUENCE [LARGE SCALE GENOMIC DNA]</scope>
    <source>
        <strain evidence="6 7">Neff</strain>
    </source>
</reference>
<dbReference type="GO" id="GO:0004714">
    <property type="term" value="F:transmembrane receptor protein tyrosine kinase activity"/>
    <property type="evidence" value="ECO:0007669"/>
    <property type="project" value="UniProtKB-EC"/>
</dbReference>
<dbReference type="InterPro" id="IPR011009">
    <property type="entry name" value="Kinase-like_dom_sf"/>
</dbReference>
<dbReference type="PRINTS" id="PR00109">
    <property type="entry name" value="TYRKINASE"/>
</dbReference>
<feature type="compositionally biased region" description="Basic and acidic residues" evidence="4">
    <location>
        <begin position="309"/>
        <end position="320"/>
    </location>
</feature>
<feature type="compositionally biased region" description="Low complexity" evidence="4">
    <location>
        <begin position="102"/>
        <end position="115"/>
    </location>
</feature>
<evidence type="ECO:0000259" key="5">
    <source>
        <dbReference type="PROSITE" id="PS50011"/>
    </source>
</evidence>
<feature type="compositionally biased region" description="Polar residues" evidence="4">
    <location>
        <begin position="219"/>
        <end position="228"/>
    </location>
</feature>
<dbReference type="InterPro" id="IPR000719">
    <property type="entry name" value="Prot_kinase_dom"/>
</dbReference>
<feature type="compositionally biased region" description="Polar residues" evidence="4">
    <location>
        <begin position="297"/>
        <end position="308"/>
    </location>
</feature>
<dbReference type="PANTHER" id="PTHR24416:SF617">
    <property type="entry name" value="RET ONCOGENE, ISOFORM A"/>
    <property type="match status" value="1"/>
</dbReference>
<keyword evidence="3" id="KW-0547">Nucleotide-binding</keyword>
<dbReference type="STRING" id="1257118.L8H0X8"/>
<dbReference type="PROSITE" id="PS50011">
    <property type="entry name" value="PROTEIN_KINASE_DOM"/>
    <property type="match status" value="1"/>
</dbReference>
<dbReference type="Gene3D" id="3.30.200.20">
    <property type="entry name" value="Phosphorylase Kinase, domain 1"/>
    <property type="match status" value="1"/>
</dbReference>